<protein>
    <submittedName>
        <fullName evidence="2">Uncharacterized protein</fullName>
    </submittedName>
</protein>
<keyword evidence="1" id="KW-1133">Transmembrane helix</keyword>
<name>X1D4U8_9ZZZZ</name>
<proteinExistence type="predicted"/>
<dbReference type="AlphaFoldDB" id="X1D4U8"/>
<comment type="caution">
    <text evidence="2">The sequence shown here is derived from an EMBL/GenBank/DDBJ whole genome shotgun (WGS) entry which is preliminary data.</text>
</comment>
<reference evidence="2" key="1">
    <citation type="journal article" date="2014" name="Front. Microbiol.">
        <title>High frequency of phylogenetically diverse reductive dehalogenase-homologous genes in deep subseafloor sedimentary metagenomes.</title>
        <authorList>
            <person name="Kawai M."/>
            <person name="Futagami T."/>
            <person name="Toyoda A."/>
            <person name="Takaki Y."/>
            <person name="Nishi S."/>
            <person name="Hori S."/>
            <person name="Arai W."/>
            <person name="Tsubouchi T."/>
            <person name="Morono Y."/>
            <person name="Uchiyama I."/>
            <person name="Ito T."/>
            <person name="Fujiyama A."/>
            <person name="Inagaki F."/>
            <person name="Takami H."/>
        </authorList>
    </citation>
    <scope>NUCLEOTIDE SEQUENCE</scope>
    <source>
        <strain evidence="2">Expedition CK06-06</strain>
    </source>
</reference>
<organism evidence="2">
    <name type="scientific">marine sediment metagenome</name>
    <dbReference type="NCBI Taxonomy" id="412755"/>
    <lineage>
        <taxon>unclassified sequences</taxon>
        <taxon>metagenomes</taxon>
        <taxon>ecological metagenomes</taxon>
    </lineage>
</organism>
<gene>
    <name evidence="2" type="ORF">S01H4_45561</name>
</gene>
<feature type="non-terminal residue" evidence="2">
    <location>
        <position position="261"/>
    </location>
</feature>
<evidence type="ECO:0000313" key="2">
    <source>
        <dbReference type="EMBL" id="GAH00139.1"/>
    </source>
</evidence>
<keyword evidence="1" id="KW-0472">Membrane</keyword>
<dbReference type="EMBL" id="BART01025376">
    <property type="protein sequence ID" value="GAH00139.1"/>
    <property type="molecule type" value="Genomic_DNA"/>
</dbReference>
<evidence type="ECO:0000256" key="1">
    <source>
        <dbReference type="SAM" id="Phobius"/>
    </source>
</evidence>
<accession>X1D4U8</accession>
<keyword evidence="1" id="KW-0812">Transmembrane</keyword>
<feature type="transmembrane region" description="Helical" evidence="1">
    <location>
        <begin position="12"/>
        <end position="32"/>
    </location>
</feature>
<sequence length="261" mass="30470">MNLMSHIKRKYKIYAVFTVLTVTILFSGYTPLFNDYFYESFKKFEQERKSNLKRAYNPLYDDFLFINEVDDTYYNFNAKGKCWVLADVDGTDFTSFILDDEVYNVSYGLNAFPKDFGDEDSSHTIEFNQSDISEENFKWVCVEPLLIAQDNIIVNLNPGETFSFYAGGPISILMQPNFSYNCLYLEVDSKIINDNIYDTSEYPEIDSSMFSYFVEEGSYLQFDLDMEPEIHTIKVKGNGSIQYKTLVDLDWDQDLIDDVEE</sequence>